<dbReference type="AlphaFoldDB" id="A0A6A6WSI4"/>
<dbReference type="EMBL" id="MU002364">
    <property type="protein sequence ID" value="KAF2787076.1"/>
    <property type="molecule type" value="Genomic_DNA"/>
</dbReference>
<dbReference type="OrthoDB" id="429813at2759"/>
<dbReference type="GO" id="GO:0031956">
    <property type="term" value="F:medium-chain fatty acid-CoA ligase activity"/>
    <property type="evidence" value="ECO:0007669"/>
    <property type="project" value="TreeGrafter"/>
</dbReference>
<dbReference type="SUPFAM" id="SSF56801">
    <property type="entry name" value="Acetyl-CoA synthetase-like"/>
    <property type="match status" value="1"/>
</dbReference>
<dbReference type="Gene3D" id="3.40.50.12780">
    <property type="entry name" value="N-terminal domain of ligase-like"/>
    <property type="match status" value="1"/>
</dbReference>
<organism evidence="1 2">
    <name type="scientific">Melanomma pulvis-pyrius CBS 109.77</name>
    <dbReference type="NCBI Taxonomy" id="1314802"/>
    <lineage>
        <taxon>Eukaryota</taxon>
        <taxon>Fungi</taxon>
        <taxon>Dikarya</taxon>
        <taxon>Ascomycota</taxon>
        <taxon>Pezizomycotina</taxon>
        <taxon>Dothideomycetes</taxon>
        <taxon>Pleosporomycetidae</taxon>
        <taxon>Pleosporales</taxon>
        <taxon>Melanommataceae</taxon>
        <taxon>Melanomma</taxon>
    </lineage>
</organism>
<evidence type="ECO:0000313" key="1">
    <source>
        <dbReference type="EMBL" id="KAF2787076.1"/>
    </source>
</evidence>
<dbReference type="InterPro" id="IPR042099">
    <property type="entry name" value="ANL_N_sf"/>
</dbReference>
<name>A0A6A6WSI4_9PLEO</name>
<sequence length="405" mass="45919">MFSDEDVAARLLVAQIEEFAAEPLRIWASILVDDENLAKDFQDVKYTAFANAINRAASWLQELLPPAEQPFETVTYSGPKDIRHPILAVAVAKVGRKLLFPSPFASIDAQAHLVQASACRVFMHDKHHAHINRQVLSKTRNKSIMIASLDASELIPDAHEEMMNRYFQNRPTVVFIGPPSGGPTRSSVAEEVIRRGKVQGVTLPPALIDSSCESSSGLEWLLRLEYVYFVGAPLSRHAAEKLLGYVPDDWKYYSFQPGMGLKLQYRAHGLHEAVFVFQVYPELQAFSIHELFTEHLSKSGFWRYVGRTDDLVPFSHGENLYAANIESEMTAANPDISTVHIGGKGRHKRYLFIRFEQFQTVLDNVYKWLPDLVMLFTRPSQPLVRTIKGAISRWESEELYENDIE</sequence>
<evidence type="ECO:0000313" key="2">
    <source>
        <dbReference type="Proteomes" id="UP000799757"/>
    </source>
</evidence>
<accession>A0A6A6WSI4</accession>
<keyword evidence="2" id="KW-1185">Reference proteome</keyword>
<dbReference type="PANTHER" id="PTHR43201:SF3">
    <property type="entry name" value="ENZYME, PUTATIVE (JCVI)-RELATED"/>
    <property type="match status" value="1"/>
</dbReference>
<protein>
    <recommendedName>
        <fullName evidence="3">AMP-dependent synthetase/ligase domain-containing protein</fullName>
    </recommendedName>
</protein>
<proteinExistence type="predicted"/>
<dbReference type="GO" id="GO:0006631">
    <property type="term" value="P:fatty acid metabolic process"/>
    <property type="evidence" value="ECO:0007669"/>
    <property type="project" value="TreeGrafter"/>
</dbReference>
<dbReference type="Proteomes" id="UP000799757">
    <property type="component" value="Unassembled WGS sequence"/>
</dbReference>
<reference evidence="1" key="1">
    <citation type="journal article" date="2020" name="Stud. Mycol.">
        <title>101 Dothideomycetes genomes: a test case for predicting lifestyles and emergence of pathogens.</title>
        <authorList>
            <person name="Haridas S."/>
            <person name="Albert R."/>
            <person name="Binder M."/>
            <person name="Bloem J."/>
            <person name="Labutti K."/>
            <person name="Salamov A."/>
            <person name="Andreopoulos B."/>
            <person name="Baker S."/>
            <person name="Barry K."/>
            <person name="Bills G."/>
            <person name="Bluhm B."/>
            <person name="Cannon C."/>
            <person name="Castanera R."/>
            <person name="Culley D."/>
            <person name="Daum C."/>
            <person name="Ezra D."/>
            <person name="Gonzalez J."/>
            <person name="Henrissat B."/>
            <person name="Kuo A."/>
            <person name="Liang C."/>
            <person name="Lipzen A."/>
            <person name="Lutzoni F."/>
            <person name="Magnuson J."/>
            <person name="Mondo S."/>
            <person name="Nolan M."/>
            <person name="Ohm R."/>
            <person name="Pangilinan J."/>
            <person name="Park H.-J."/>
            <person name="Ramirez L."/>
            <person name="Alfaro M."/>
            <person name="Sun H."/>
            <person name="Tritt A."/>
            <person name="Yoshinaga Y."/>
            <person name="Zwiers L.-H."/>
            <person name="Turgeon B."/>
            <person name="Goodwin S."/>
            <person name="Spatafora J."/>
            <person name="Crous P."/>
            <person name="Grigoriev I."/>
        </authorList>
    </citation>
    <scope>NUCLEOTIDE SEQUENCE</scope>
    <source>
        <strain evidence="1">CBS 109.77</strain>
    </source>
</reference>
<gene>
    <name evidence="1" type="ORF">K505DRAFT_354063</name>
</gene>
<evidence type="ECO:0008006" key="3">
    <source>
        <dbReference type="Google" id="ProtNLM"/>
    </source>
</evidence>
<dbReference type="PANTHER" id="PTHR43201">
    <property type="entry name" value="ACYL-COA SYNTHETASE"/>
    <property type="match status" value="1"/>
</dbReference>